<dbReference type="EMBL" id="JAULSU010000004">
    <property type="protein sequence ID" value="KAK0619365.1"/>
    <property type="molecule type" value="Genomic_DNA"/>
</dbReference>
<name>A0AA39WQ91_9PEZI</name>
<gene>
    <name evidence="2" type="ORF">B0T14DRAFT_207134</name>
</gene>
<feature type="region of interest" description="Disordered" evidence="1">
    <location>
        <begin position="1"/>
        <end position="106"/>
    </location>
</feature>
<protein>
    <submittedName>
        <fullName evidence="2">Uncharacterized protein</fullName>
    </submittedName>
</protein>
<accession>A0AA39WQ91</accession>
<feature type="compositionally biased region" description="Polar residues" evidence="1">
    <location>
        <begin position="76"/>
        <end position="88"/>
    </location>
</feature>
<proteinExistence type="predicted"/>
<evidence type="ECO:0000256" key="1">
    <source>
        <dbReference type="SAM" id="MobiDB-lite"/>
    </source>
</evidence>
<comment type="caution">
    <text evidence="2">The sequence shown here is derived from an EMBL/GenBank/DDBJ whole genome shotgun (WGS) entry which is preliminary data.</text>
</comment>
<evidence type="ECO:0000313" key="3">
    <source>
        <dbReference type="Proteomes" id="UP001175000"/>
    </source>
</evidence>
<sequence>MPMSRSGLPPPSPALSSRPHIQSPGPPPPLFPAERFSRQRMPPLRRPSFPLPKPYAKNRTSKPSPCLLPRRHRHSMTSSMLPSGSRTPSGLDPRSTKRTPTIGLQQPVGQTVGTMVSDCFSVLNIPYETKGDLAFSVL</sequence>
<reference evidence="2" key="1">
    <citation type="submission" date="2023-06" db="EMBL/GenBank/DDBJ databases">
        <title>Genome-scale phylogeny and comparative genomics of the fungal order Sordariales.</title>
        <authorList>
            <consortium name="Lawrence Berkeley National Laboratory"/>
            <person name="Hensen N."/>
            <person name="Bonometti L."/>
            <person name="Westerberg I."/>
            <person name="Brannstrom I.O."/>
            <person name="Guillou S."/>
            <person name="Cros-Aarteil S."/>
            <person name="Calhoun S."/>
            <person name="Haridas S."/>
            <person name="Kuo A."/>
            <person name="Mondo S."/>
            <person name="Pangilinan J."/>
            <person name="Riley R."/>
            <person name="Labutti K."/>
            <person name="Andreopoulos B."/>
            <person name="Lipzen A."/>
            <person name="Chen C."/>
            <person name="Yanf M."/>
            <person name="Daum C."/>
            <person name="Ng V."/>
            <person name="Clum A."/>
            <person name="Steindorff A."/>
            <person name="Ohm R."/>
            <person name="Martin F."/>
            <person name="Silar P."/>
            <person name="Natvig D."/>
            <person name="Lalanne C."/>
            <person name="Gautier V."/>
            <person name="Ament-Velasquez S.L."/>
            <person name="Kruys A."/>
            <person name="Hutchinson M.I."/>
            <person name="Powell A.J."/>
            <person name="Barry K."/>
            <person name="Miller A.N."/>
            <person name="Grigoriev I.V."/>
            <person name="Debuchy R."/>
            <person name="Gladieux P."/>
            <person name="Thoren M.H."/>
            <person name="Johannesson H."/>
        </authorList>
    </citation>
    <scope>NUCLEOTIDE SEQUENCE</scope>
    <source>
        <strain evidence="2">CBS 606.72</strain>
    </source>
</reference>
<dbReference type="Proteomes" id="UP001175000">
    <property type="component" value="Unassembled WGS sequence"/>
</dbReference>
<evidence type="ECO:0000313" key="2">
    <source>
        <dbReference type="EMBL" id="KAK0619365.1"/>
    </source>
</evidence>
<organism evidence="2 3">
    <name type="scientific">Immersiella caudata</name>
    <dbReference type="NCBI Taxonomy" id="314043"/>
    <lineage>
        <taxon>Eukaryota</taxon>
        <taxon>Fungi</taxon>
        <taxon>Dikarya</taxon>
        <taxon>Ascomycota</taxon>
        <taxon>Pezizomycotina</taxon>
        <taxon>Sordariomycetes</taxon>
        <taxon>Sordariomycetidae</taxon>
        <taxon>Sordariales</taxon>
        <taxon>Lasiosphaeriaceae</taxon>
        <taxon>Immersiella</taxon>
    </lineage>
</organism>
<dbReference type="AlphaFoldDB" id="A0AA39WQ91"/>
<keyword evidence="3" id="KW-1185">Reference proteome</keyword>